<evidence type="ECO:0000313" key="7">
    <source>
        <dbReference type="EMBL" id="KEF38717.1"/>
    </source>
</evidence>
<dbReference type="RefSeq" id="WP_035195236.1">
    <property type="nucleotide sequence ID" value="NZ_JJRY01000006.1"/>
</dbReference>
<comment type="similarity">
    <text evidence="2">Belongs to the TMEM19 family.</text>
</comment>
<dbReference type="PANTHER" id="PTHR13353">
    <property type="entry name" value="TRANSMEMBRANE PROTEIN 19"/>
    <property type="match status" value="1"/>
</dbReference>
<dbReference type="AlphaFoldDB" id="A0A072NN84"/>
<evidence type="ECO:0000256" key="3">
    <source>
        <dbReference type="ARBA" id="ARBA00022692"/>
    </source>
</evidence>
<evidence type="ECO:0000313" key="8">
    <source>
        <dbReference type="Proteomes" id="UP000027936"/>
    </source>
</evidence>
<evidence type="ECO:0000256" key="5">
    <source>
        <dbReference type="ARBA" id="ARBA00023136"/>
    </source>
</evidence>
<comment type="caution">
    <text evidence="7">The sequence shown here is derived from an EMBL/GenBank/DDBJ whole genome shotgun (WGS) entry which is preliminary data.</text>
</comment>
<sequence>MSIISNGIVLFILVVIAAISGYKLRALTLSGAIATIIVGLATLLAFGAQGLLLMGTFFVTSNFWSKFKADKKKSVEDKIKKSGARDAVQVIANGGVPGIISLLFLLFQENFLLYMFISSLATANSDTWASEIGSISKSKPVHILSFSRVDAGTSGAMSFLGTISALCGAFLIGIISHYLWNEVTFQLGLAIGIVGFIGNLIDTLLGAAVQVTYTCPNCGLNTEKTNHCGQSTMYKSGCRFLNNDTVNFLSIALGSLLILLFTM</sequence>
<feature type="transmembrane region" description="Helical" evidence="6">
    <location>
        <begin position="7"/>
        <end position="26"/>
    </location>
</feature>
<organism evidence="7 8">
    <name type="scientific">Schinkia azotoformans MEV2011</name>
    <dbReference type="NCBI Taxonomy" id="1348973"/>
    <lineage>
        <taxon>Bacteria</taxon>
        <taxon>Bacillati</taxon>
        <taxon>Bacillota</taxon>
        <taxon>Bacilli</taxon>
        <taxon>Bacillales</taxon>
        <taxon>Bacillaceae</taxon>
        <taxon>Calidifontibacillus/Schinkia group</taxon>
        <taxon>Schinkia</taxon>
    </lineage>
</organism>
<reference evidence="7 8" key="1">
    <citation type="submission" date="2014-04" db="EMBL/GenBank/DDBJ databases">
        <title>Draft genome sequence of Bacillus azotoformans MEV2011, a (co-) denitrifying strain unable to grow in the presence of oxygen.</title>
        <authorList>
            <person name="Nielsen M."/>
            <person name="Schreiber L."/>
            <person name="Finster K."/>
            <person name="Schramm A."/>
        </authorList>
    </citation>
    <scope>NUCLEOTIDE SEQUENCE [LARGE SCALE GENOMIC DNA]</scope>
    <source>
        <strain evidence="7 8">MEV2011</strain>
    </source>
</reference>
<feature type="transmembrane region" description="Helical" evidence="6">
    <location>
        <begin position="245"/>
        <end position="262"/>
    </location>
</feature>
<evidence type="ECO:0000256" key="6">
    <source>
        <dbReference type="SAM" id="Phobius"/>
    </source>
</evidence>
<keyword evidence="3 6" id="KW-0812">Transmembrane</keyword>
<gene>
    <name evidence="7" type="ORF">M670_01928</name>
</gene>
<dbReference type="PATRIC" id="fig|1348973.3.peg.1879"/>
<feature type="transmembrane region" description="Helical" evidence="6">
    <location>
        <begin position="86"/>
        <end position="107"/>
    </location>
</feature>
<evidence type="ECO:0000256" key="1">
    <source>
        <dbReference type="ARBA" id="ARBA00004141"/>
    </source>
</evidence>
<feature type="transmembrane region" description="Helical" evidence="6">
    <location>
        <begin position="32"/>
        <end position="65"/>
    </location>
</feature>
<feature type="transmembrane region" description="Helical" evidence="6">
    <location>
        <begin position="187"/>
        <end position="209"/>
    </location>
</feature>
<dbReference type="PANTHER" id="PTHR13353:SF5">
    <property type="entry name" value="TRANSMEMBRANE PROTEIN 19"/>
    <property type="match status" value="1"/>
</dbReference>
<dbReference type="Pfam" id="PF01940">
    <property type="entry name" value="DUF92"/>
    <property type="match status" value="1"/>
</dbReference>
<name>A0A072NN84_SCHAZ</name>
<dbReference type="EMBL" id="JJRY01000006">
    <property type="protein sequence ID" value="KEF38717.1"/>
    <property type="molecule type" value="Genomic_DNA"/>
</dbReference>
<dbReference type="InterPro" id="IPR002794">
    <property type="entry name" value="DUF92_TMEM19"/>
</dbReference>
<feature type="transmembrane region" description="Helical" evidence="6">
    <location>
        <begin position="156"/>
        <end position="180"/>
    </location>
</feature>
<proteinExistence type="inferred from homology"/>
<keyword evidence="4 6" id="KW-1133">Transmembrane helix</keyword>
<keyword evidence="5 6" id="KW-0472">Membrane</keyword>
<evidence type="ECO:0000256" key="4">
    <source>
        <dbReference type="ARBA" id="ARBA00022989"/>
    </source>
</evidence>
<accession>A0A072NN84</accession>
<protein>
    <submittedName>
        <fullName evidence="7">Putative membrane protein</fullName>
    </submittedName>
</protein>
<evidence type="ECO:0000256" key="2">
    <source>
        <dbReference type="ARBA" id="ARBA00009012"/>
    </source>
</evidence>
<dbReference type="GO" id="GO:0016020">
    <property type="term" value="C:membrane"/>
    <property type="evidence" value="ECO:0007669"/>
    <property type="project" value="UniProtKB-SubCell"/>
</dbReference>
<dbReference type="OrthoDB" id="9808500at2"/>
<dbReference type="Proteomes" id="UP000027936">
    <property type="component" value="Unassembled WGS sequence"/>
</dbReference>
<comment type="subcellular location">
    <subcellularLocation>
        <location evidence="1">Membrane</location>
        <topology evidence="1">Multi-pass membrane protein</topology>
    </subcellularLocation>
</comment>